<keyword evidence="2" id="KW-1185">Reference proteome</keyword>
<evidence type="ECO:0000313" key="2">
    <source>
        <dbReference type="Proteomes" id="UP000581135"/>
    </source>
</evidence>
<proteinExistence type="predicted"/>
<comment type="caution">
    <text evidence="1">The sequence shown here is derived from an EMBL/GenBank/DDBJ whole genome shotgun (WGS) entry which is preliminary data.</text>
</comment>
<organism evidence="1 2">
    <name type="scientific">Limibacillus halophilus</name>
    <dbReference type="NCBI Taxonomy" id="1579333"/>
    <lineage>
        <taxon>Bacteria</taxon>
        <taxon>Pseudomonadati</taxon>
        <taxon>Pseudomonadota</taxon>
        <taxon>Alphaproteobacteria</taxon>
        <taxon>Rhodospirillales</taxon>
        <taxon>Rhodovibrionaceae</taxon>
        <taxon>Limibacillus</taxon>
    </lineage>
</organism>
<dbReference type="EMBL" id="JACHXA010000001">
    <property type="protein sequence ID" value="MBB3064159.1"/>
    <property type="molecule type" value="Genomic_DNA"/>
</dbReference>
<reference evidence="1 2" key="1">
    <citation type="submission" date="2020-08" db="EMBL/GenBank/DDBJ databases">
        <title>Genomic Encyclopedia of Type Strains, Phase III (KMG-III): the genomes of soil and plant-associated and newly described type strains.</title>
        <authorList>
            <person name="Whitman W."/>
        </authorList>
    </citation>
    <scope>NUCLEOTIDE SEQUENCE [LARGE SCALE GENOMIC DNA]</scope>
    <source>
        <strain evidence="1 2">CECT 8803</strain>
    </source>
</reference>
<dbReference type="Proteomes" id="UP000581135">
    <property type="component" value="Unassembled WGS sequence"/>
</dbReference>
<name>A0A839SQD2_9PROT</name>
<dbReference type="AlphaFoldDB" id="A0A839SQD2"/>
<dbReference type="RefSeq" id="WP_183414967.1">
    <property type="nucleotide sequence ID" value="NZ_JACHXA010000001.1"/>
</dbReference>
<sequence>MPTTCKNCNRLEVAYSLLQSDQRAGLDAIAATISPFLEHLSKAESRAYDLAMKAHARMQEDNLQSAKAFLVEYGRSLAGILNSQGCDVALAKREVCSWVTPQDEDYTALRIGLSLIERARSSKPEEAGKQSMTA</sequence>
<accession>A0A839SQD2</accession>
<evidence type="ECO:0000313" key="1">
    <source>
        <dbReference type="EMBL" id="MBB3064159.1"/>
    </source>
</evidence>
<gene>
    <name evidence="1" type="ORF">FHR98_000424</name>
</gene>
<protein>
    <submittedName>
        <fullName evidence="1">Uncharacterized protein</fullName>
    </submittedName>
</protein>